<feature type="signal peptide" evidence="4">
    <location>
        <begin position="1"/>
        <end position="36"/>
    </location>
</feature>
<feature type="chain" id="PRO_5015181440" evidence="4">
    <location>
        <begin position="37"/>
        <end position="484"/>
    </location>
</feature>
<dbReference type="GO" id="GO:0016747">
    <property type="term" value="F:acyltransferase activity, transferring groups other than amino-acyl groups"/>
    <property type="evidence" value="ECO:0007669"/>
    <property type="project" value="TreeGrafter"/>
</dbReference>
<evidence type="ECO:0000256" key="4">
    <source>
        <dbReference type="SAM" id="SignalP"/>
    </source>
</evidence>
<keyword evidence="3" id="KW-0325">Glycoprotein</keyword>
<dbReference type="GO" id="GO:0006508">
    <property type="term" value="P:proteolysis"/>
    <property type="evidence" value="ECO:0007669"/>
    <property type="project" value="InterPro"/>
</dbReference>
<dbReference type="InterPro" id="IPR029058">
    <property type="entry name" value="AB_hydrolase_fold"/>
</dbReference>
<dbReference type="Gramene" id="PRQ22640">
    <property type="protein sequence ID" value="PRQ22640"/>
    <property type="gene ID" value="RchiOBHm_Chr6g0252491"/>
</dbReference>
<dbReference type="GO" id="GO:0004185">
    <property type="term" value="F:serine-type carboxypeptidase activity"/>
    <property type="evidence" value="ECO:0007669"/>
    <property type="project" value="InterPro"/>
</dbReference>
<dbReference type="Gene3D" id="3.40.50.1820">
    <property type="entry name" value="alpha/beta hydrolase"/>
    <property type="match status" value="1"/>
</dbReference>
<evidence type="ECO:0000256" key="3">
    <source>
        <dbReference type="ARBA" id="ARBA00023180"/>
    </source>
</evidence>
<sequence length="484" mass="54077">MAGLVLPELAASSGKMMKWMCLNLLLVLVLSGAAMSQNITTTLPGYPGTLPFSLETGYVGVGDLDELQFFYYFIESQRNPVRDPLLLWLTGGPGCSGFSGLVYEIGPLTFDYVAFNGSFPTFVDNPFSWTQIASIIFLDAPVGTGFSYSTTQEGYNSSDTESAEAVYQFLRKWLIKHPKFRYNPLYIAGDSYSGIIVPQVTLKVSDGNRNGIRPSMKLQGYLLGNPVTELHSDENSRIEFYHRVTLISSELYASIRESCQGEYVNPNVSSSDCMDDIGLVAECTIPVDDANILQPKCSWASPKLADGSIKRGLKFFDDIPDEIIRSPTKRQEHWCRNDNYVLSYIWANDATVQAALSIRNGTITDWKRCNKSLAYDSNLLSVVEYHRELIGRGYRSLIYSGDHDGLIPYIGTLTWIRFLNLSTADGWRPWYVNGNVAGFTEKYTNDVSDGLTFATLKGAGHTAPEYMPEQALDMMDRWLAHYPL</sequence>
<comment type="caution">
    <text evidence="5">The sequence shown here is derived from an EMBL/GenBank/DDBJ whole genome shotgun (WGS) entry which is preliminary data.</text>
</comment>
<evidence type="ECO:0000256" key="2">
    <source>
        <dbReference type="ARBA" id="ARBA00022729"/>
    </source>
</evidence>
<name>A0A2P6PL59_ROSCH</name>
<keyword evidence="5" id="KW-0645">Protease</keyword>
<dbReference type="InterPro" id="IPR001563">
    <property type="entry name" value="Peptidase_S10"/>
</dbReference>
<dbReference type="Proteomes" id="UP000238479">
    <property type="component" value="Chromosome 6"/>
</dbReference>
<dbReference type="FunFam" id="3.40.50.12670:FF:000001">
    <property type="entry name" value="Carboxypeptidase"/>
    <property type="match status" value="1"/>
</dbReference>
<reference evidence="5 6" key="1">
    <citation type="journal article" date="2018" name="Nat. Genet.">
        <title>The Rosa genome provides new insights in the design of modern roses.</title>
        <authorList>
            <person name="Bendahmane M."/>
        </authorList>
    </citation>
    <scope>NUCLEOTIDE SEQUENCE [LARGE SCALE GENOMIC DNA]</scope>
    <source>
        <strain evidence="6">cv. Old Blush</strain>
    </source>
</reference>
<accession>A0A2P6PL59</accession>
<evidence type="ECO:0000256" key="1">
    <source>
        <dbReference type="ARBA" id="ARBA00009431"/>
    </source>
</evidence>
<dbReference type="AlphaFoldDB" id="A0A2P6PL59"/>
<dbReference type="SUPFAM" id="SSF53474">
    <property type="entry name" value="alpha/beta-Hydrolases"/>
    <property type="match status" value="1"/>
</dbReference>
<dbReference type="PANTHER" id="PTHR11802:SF310">
    <property type="entry name" value="SERINE CARBOXYPEPTIDASE-LIKE 18"/>
    <property type="match status" value="1"/>
</dbReference>
<keyword evidence="5" id="KW-0121">Carboxypeptidase</keyword>
<gene>
    <name evidence="5" type="ORF">RchiOBHm_Chr6g0252491</name>
</gene>
<comment type="similarity">
    <text evidence="1">Belongs to the peptidase S10 family.</text>
</comment>
<dbReference type="Pfam" id="PF00450">
    <property type="entry name" value="Peptidase_S10"/>
    <property type="match status" value="1"/>
</dbReference>
<dbReference type="OMA" id="SELWTNE"/>
<dbReference type="PRINTS" id="PR00724">
    <property type="entry name" value="CRBOXYPTASEC"/>
</dbReference>
<evidence type="ECO:0000313" key="6">
    <source>
        <dbReference type="Proteomes" id="UP000238479"/>
    </source>
</evidence>
<keyword evidence="5" id="KW-0378">Hydrolase</keyword>
<dbReference type="OrthoDB" id="443318at2759"/>
<organism evidence="5 6">
    <name type="scientific">Rosa chinensis</name>
    <name type="common">China rose</name>
    <dbReference type="NCBI Taxonomy" id="74649"/>
    <lineage>
        <taxon>Eukaryota</taxon>
        <taxon>Viridiplantae</taxon>
        <taxon>Streptophyta</taxon>
        <taxon>Embryophyta</taxon>
        <taxon>Tracheophyta</taxon>
        <taxon>Spermatophyta</taxon>
        <taxon>Magnoliopsida</taxon>
        <taxon>eudicotyledons</taxon>
        <taxon>Gunneridae</taxon>
        <taxon>Pentapetalae</taxon>
        <taxon>rosids</taxon>
        <taxon>fabids</taxon>
        <taxon>Rosales</taxon>
        <taxon>Rosaceae</taxon>
        <taxon>Rosoideae</taxon>
        <taxon>Rosoideae incertae sedis</taxon>
        <taxon>Rosa</taxon>
    </lineage>
</organism>
<dbReference type="EMBL" id="PDCK01000044">
    <property type="protein sequence ID" value="PRQ22640.1"/>
    <property type="molecule type" value="Genomic_DNA"/>
</dbReference>
<dbReference type="FunFam" id="3.40.50.1820:FF:000072">
    <property type="entry name" value="Serine carboxypeptidase-like 19"/>
    <property type="match status" value="1"/>
</dbReference>
<keyword evidence="2 4" id="KW-0732">Signal</keyword>
<evidence type="ECO:0000313" key="5">
    <source>
        <dbReference type="EMBL" id="PRQ22640.1"/>
    </source>
</evidence>
<proteinExistence type="inferred from homology"/>
<dbReference type="PANTHER" id="PTHR11802">
    <property type="entry name" value="SERINE PROTEASE FAMILY S10 SERINE CARBOXYPEPTIDASE"/>
    <property type="match status" value="1"/>
</dbReference>
<keyword evidence="6" id="KW-1185">Reference proteome</keyword>
<dbReference type="GO" id="GO:0019748">
    <property type="term" value="P:secondary metabolic process"/>
    <property type="evidence" value="ECO:0007669"/>
    <property type="project" value="TreeGrafter"/>
</dbReference>
<protein>
    <submittedName>
        <fullName evidence="5">Putative peptidase S10, serine carboxypeptidase, alpha/Beta hydrolase</fullName>
    </submittedName>
</protein>